<proteinExistence type="predicted"/>
<dbReference type="GO" id="GO:0005384">
    <property type="term" value="F:manganese ion transmembrane transporter activity"/>
    <property type="evidence" value="ECO:0007669"/>
    <property type="project" value="TreeGrafter"/>
</dbReference>
<feature type="transmembrane region" description="Helical" evidence="7">
    <location>
        <begin position="326"/>
        <end position="347"/>
    </location>
</feature>
<keyword evidence="2" id="KW-0813">Transport</keyword>
<keyword evidence="6 7" id="KW-0472">Membrane</keyword>
<feature type="transmembrane region" description="Helical" evidence="7">
    <location>
        <begin position="20"/>
        <end position="38"/>
    </location>
</feature>
<evidence type="ECO:0000313" key="9">
    <source>
        <dbReference type="Proteomes" id="UP000634011"/>
    </source>
</evidence>
<accession>A0A923HQY2</accession>
<dbReference type="Pfam" id="PF01566">
    <property type="entry name" value="Nramp"/>
    <property type="match status" value="1"/>
</dbReference>
<evidence type="ECO:0000256" key="1">
    <source>
        <dbReference type="ARBA" id="ARBA00004141"/>
    </source>
</evidence>
<dbReference type="PANTHER" id="PTHR11706:SF33">
    <property type="entry name" value="NATURAL RESISTANCE-ASSOCIATED MACROPHAGE PROTEIN 2"/>
    <property type="match status" value="1"/>
</dbReference>
<protein>
    <submittedName>
        <fullName evidence="8">Divalent metal cation transporter</fullName>
    </submittedName>
</protein>
<evidence type="ECO:0000256" key="2">
    <source>
        <dbReference type="ARBA" id="ARBA00022448"/>
    </source>
</evidence>
<gene>
    <name evidence="8" type="ORF">H8K32_18390</name>
</gene>
<reference evidence="8" key="1">
    <citation type="submission" date="2020-08" db="EMBL/GenBank/DDBJ databases">
        <title>Novel species isolated from subtropical streams in China.</title>
        <authorList>
            <person name="Lu H."/>
        </authorList>
    </citation>
    <scope>NUCLEOTIDE SEQUENCE</scope>
    <source>
        <strain evidence="8">KACC 12607</strain>
    </source>
</reference>
<evidence type="ECO:0000256" key="6">
    <source>
        <dbReference type="ARBA" id="ARBA00023136"/>
    </source>
</evidence>
<feature type="transmembrane region" description="Helical" evidence="7">
    <location>
        <begin position="299"/>
        <end position="320"/>
    </location>
</feature>
<feature type="transmembrane region" description="Helical" evidence="7">
    <location>
        <begin position="359"/>
        <end position="385"/>
    </location>
</feature>
<keyword evidence="9" id="KW-1185">Reference proteome</keyword>
<evidence type="ECO:0000256" key="3">
    <source>
        <dbReference type="ARBA" id="ARBA00022692"/>
    </source>
</evidence>
<organism evidence="8 9">
    <name type="scientific">Undibacterium jejuense</name>
    <dbReference type="NCBI Taxonomy" id="1344949"/>
    <lineage>
        <taxon>Bacteria</taxon>
        <taxon>Pseudomonadati</taxon>
        <taxon>Pseudomonadota</taxon>
        <taxon>Betaproteobacteria</taxon>
        <taxon>Burkholderiales</taxon>
        <taxon>Oxalobacteraceae</taxon>
        <taxon>Undibacterium</taxon>
    </lineage>
</organism>
<dbReference type="InterPro" id="IPR001046">
    <property type="entry name" value="NRAMP_fam"/>
</dbReference>
<evidence type="ECO:0000256" key="4">
    <source>
        <dbReference type="ARBA" id="ARBA00022847"/>
    </source>
</evidence>
<feature type="transmembrane region" description="Helical" evidence="7">
    <location>
        <begin position="164"/>
        <end position="184"/>
    </location>
</feature>
<name>A0A923HQY2_9BURK</name>
<evidence type="ECO:0000256" key="5">
    <source>
        <dbReference type="ARBA" id="ARBA00022989"/>
    </source>
</evidence>
<comment type="caution">
    <text evidence="8">The sequence shown here is derived from an EMBL/GenBank/DDBJ whole genome shotgun (WGS) entry which is preliminary data.</text>
</comment>
<feature type="transmembrane region" description="Helical" evidence="7">
    <location>
        <begin position="125"/>
        <end position="144"/>
    </location>
</feature>
<dbReference type="Proteomes" id="UP000634011">
    <property type="component" value="Unassembled WGS sequence"/>
</dbReference>
<evidence type="ECO:0000313" key="8">
    <source>
        <dbReference type="EMBL" id="MBC3864081.1"/>
    </source>
</evidence>
<keyword evidence="4" id="KW-0769">Symport</keyword>
<dbReference type="AlphaFoldDB" id="A0A923HQY2"/>
<feature type="transmembrane region" description="Helical" evidence="7">
    <location>
        <begin position="97"/>
        <end position="118"/>
    </location>
</feature>
<comment type="subcellular location">
    <subcellularLocation>
        <location evidence="1">Membrane</location>
        <topology evidence="1">Multi-pass membrane protein</topology>
    </subcellularLocation>
</comment>
<feature type="transmembrane region" description="Helical" evidence="7">
    <location>
        <begin position="205"/>
        <end position="227"/>
    </location>
</feature>
<feature type="transmembrane region" description="Helical" evidence="7">
    <location>
        <begin position="255"/>
        <end position="278"/>
    </location>
</feature>
<dbReference type="GO" id="GO:0034755">
    <property type="term" value="P:iron ion transmembrane transport"/>
    <property type="evidence" value="ECO:0007669"/>
    <property type="project" value="TreeGrafter"/>
</dbReference>
<dbReference type="PANTHER" id="PTHR11706">
    <property type="entry name" value="SOLUTE CARRIER PROTEIN FAMILY 11 MEMBER"/>
    <property type="match status" value="1"/>
</dbReference>
<sequence length="386" mass="41342">MFADADAGSLITAAQSGAEWGYRLLLMQVILIPLLYIAQELSIRLALGTGKGYGELIRQRFGRGMAFLSLSTLIISCFGALLTQMSGLAGAGQLLNIPIWQTISIVVVLIFTMMWTGSYRSVEKIAILFGLFGLAFLLVAWKAHPDMTQLVQQIQEMPMRDNRFLYLMAANLGTSIMPWTLIYQQSALLDKGLSLSHLKIARAETAIGATLCQLVQAAVLVAAAASFGQHGVTLETVPQIADAFTAVLGHTVGHIVFVIGMTGSAMVATIVVCLTAAWSVGEVIGVRHSLEQHPREAPWFYVAFAVMLVAGGLLVCSGINLIHLSIATGVINALLLPIVLGFLYSLARTELPQALRLQGFYAKLVAVLFVLTAGFGLYAGIAGIFT</sequence>
<dbReference type="GO" id="GO:0005886">
    <property type="term" value="C:plasma membrane"/>
    <property type="evidence" value="ECO:0007669"/>
    <property type="project" value="TreeGrafter"/>
</dbReference>
<feature type="transmembrane region" description="Helical" evidence="7">
    <location>
        <begin position="65"/>
        <end position="85"/>
    </location>
</feature>
<dbReference type="GO" id="GO:0015293">
    <property type="term" value="F:symporter activity"/>
    <property type="evidence" value="ECO:0007669"/>
    <property type="project" value="UniProtKB-KW"/>
</dbReference>
<keyword evidence="5 7" id="KW-1133">Transmembrane helix</keyword>
<dbReference type="GO" id="GO:0015086">
    <property type="term" value="F:cadmium ion transmembrane transporter activity"/>
    <property type="evidence" value="ECO:0007669"/>
    <property type="project" value="TreeGrafter"/>
</dbReference>
<evidence type="ECO:0000256" key="7">
    <source>
        <dbReference type="SAM" id="Phobius"/>
    </source>
</evidence>
<keyword evidence="3 7" id="KW-0812">Transmembrane</keyword>
<dbReference type="EMBL" id="JACOFV010000021">
    <property type="protein sequence ID" value="MBC3864081.1"/>
    <property type="molecule type" value="Genomic_DNA"/>
</dbReference>